<name>A0A858PZG2_9RICK</name>
<evidence type="ECO:0000256" key="1">
    <source>
        <dbReference type="ARBA" id="ARBA00004370"/>
    </source>
</evidence>
<dbReference type="Pfam" id="PF00213">
    <property type="entry name" value="OSCP"/>
    <property type="match status" value="1"/>
</dbReference>
<dbReference type="HAMAP" id="MF_01416">
    <property type="entry name" value="ATP_synth_delta_bact"/>
    <property type="match status" value="1"/>
</dbReference>
<protein>
    <recommendedName>
        <fullName evidence="8">ATP synthase subunit delta</fullName>
    </recommendedName>
    <alternativeName>
        <fullName evidence="8">ATP synthase F(1) sector subunit delta</fullName>
    </alternativeName>
    <alternativeName>
        <fullName evidence="8">F-type ATPase subunit delta</fullName>
        <shortName evidence="8">F-ATPase subunit delta</shortName>
    </alternativeName>
</protein>
<evidence type="ECO:0000256" key="3">
    <source>
        <dbReference type="ARBA" id="ARBA00022781"/>
    </source>
</evidence>
<gene>
    <name evidence="8 9" type="primary">atpH</name>
    <name evidence="9" type="ORF">ANPL_04520</name>
</gene>
<dbReference type="KEGG" id="aplt:ANPL_04520"/>
<comment type="similarity">
    <text evidence="8">Belongs to the ATPase delta chain family.</text>
</comment>
<organism evidence="9 10">
    <name type="scientific">Anaplasma platys</name>
    <dbReference type="NCBI Taxonomy" id="949"/>
    <lineage>
        <taxon>Bacteria</taxon>
        <taxon>Pseudomonadati</taxon>
        <taxon>Pseudomonadota</taxon>
        <taxon>Alphaproteobacteria</taxon>
        <taxon>Rickettsiales</taxon>
        <taxon>Anaplasmataceae</taxon>
        <taxon>Anaplasma</taxon>
    </lineage>
</organism>
<dbReference type="Gene3D" id="1.10.520.20">
    <property type="entry name" value="N-terminal domain of the delta subunit of the F1F0-ATP synthase"/>
    <property type="match status" value="1"/>
</dbReference>
<evidence type="ECO:0000256" key="8">
    <source>
        <dbReference type="HAMAP-Rule" id="MF_01416"/>
    </source>
</evidence>
<dbReference type="EMBL" id="CP046391">
    <property type="protein sequence ID" value="QJC27947.1"/>
    <property type="molecule type" value="Genomic_DNA"/>
</dbReference>
<keyword evidence="3 8" id="KW-0375">Hydrogen ion transport</keyword>
<keyword evidence="6 8" id="KW-0139">CF(1)</keyword>
<comment type="function">
    <text evidence="8">This protein is part of the stalk that links CF(0) to CF(1). It either transmits conformational changes from CF(0) to CF(1) or is implicated in proton conduction.</text>
</comment>
<dbReference type="AlphaFoldDB" id="A0A858PZG2"/>
<keyword evidence="5 8" id="KW-0472">Membrane</keyword>
<comment type="function">
    <text evidence="8">F(1)F(0) ATP synthase produces ATP from ADP in the presence of a proton or sodium gradient. F-type ATPases consist of two structural domains, F(1) containing the extramembraneous catalytic core and F(0) containing the membrane proton channel, linked together by a central stalk and a peripheral stalk. During catalysis, ATP synthesis in the catalytic domain of F(1) is coupled via a rotary mechanism of the central stalk subunits to proton translocation.</text>
</comment>
<keyword evidence="8" id="KW-1003">Cell membrane</keyword>
<sequence length="184" mass="20735">MSQRGCEHAVYGYARVLVDMVMDGSDGMPEEVRVLSEVFCEEGVREFFANPGVSLEAKVEVLERVKTACGFSDMLIRFACVVISDELFPVIGEIFDKFFVMLRKKRGMYNLEVVTAVPLSPREEKEILCMLQERYGTPELVAKRVDPEILGGFIAKGDSFVVDASYSGHLWSLHRICREAILNI</sequence>
<keyword evidence="7 8" id="KW-0066">ATP synthesis</keyword>
<keyword evidence="2 8" id="KW-0813">Transport</keyword>
<keyword evidence="10" id="KW-1185">Reference proteome</keyword>
<evidence type="ECO:0000256" key="7">
    <source>
        <dbReference type="ARBA" id="ARBA00023310"/>
    </source>
</evidence>
<dbReference type="GO" id="GO:0045259">
    <property type="term" value="C:proton-transporting ATP synthase complex"/>
    <property type="evidence" value="ECO:0007669"/>
    <property type="project" value="UniProtKB-KW"/>
</dbReference>
<evidence type="ECO:0000313" key="9">
    <source>
        <dbReference type="EMBL" id="QJC27947.1"/>
    </source>
</evidence>
<evidence type="ECO:0000313" key="10">
    <source>
        <dbReference type="Proteomes" id="UP000500930"/>
    </source>
</evidence>
<accession>A0A858PZG2</accession>
<dbReference type="SUPFAM" id="SSF47928">
    <property type="entry name" value="N-terminal domain of the delta subunit of the F1F0-ATP synthase"/>
    <property type="match status" value="1"/>
</dbReference>
<dbReference type="InterPro" id="IPR026015">
    <property type="entry name" value="ATP_synth_OSCP/delta_N_sf"/>
</dbReference>
<evidence type="ECO:0000256" key="5">
    <source>
        <dbReference type="ARBA" id="ARBA00023136"/>
    </source>
</evidence>
<dbReference type="NCBIfam" id="TIGR01145">
    <property type="entry name" value="ATP_synt_delta"/>
    <property type="match status" value="1"/>
</dbReference>
<dbReference type="RefSeq" id="WP_169193537.1">
    <property type="nucleotide sequence ID" value="NZ_CP046391.1"/>
</dbReference>
<evidence type="ECO:0000256" key="2">
    <source>
        <dbReference type="ARBA" id="ARBA00022448"/>
    </source>
</evidence>
<keyword evidence="4 8" id="KW-0406">Ion transport</keyword>
<evidence type="ECO:0000256" key="4">
    <source>
        <dbReference type="ARBA" id="ARBA00023065"/>
    </source>
</evidence>
<dbReference type="PANTHER" id="PTHR11910">
    <property type="entry name" value="ATP SYNTHASE DELTA CHAIN"/>
    <property type="match status" value="1"/>
</dbReference>
<dbReference type="GO" id="GO:0005886">
    <property type="term" value="C:plasma membrane"/>
    <property type="evidence" value="ECO:0007669"/>
    <property type="project" value="UniProtKB-SubCell"/>
</dbReference>
<comment type="subcellular location">
    <subcellularLocation>
        <location evidence="8">Cell membrane</location>
        <topology evidence="8">Peripheral membrane protein</topology>
    </subcellularLocation>
    <subcellularLocation>
        <location evidence="1">Membrane</location>
    </subcellularLocation>
</comment>
<reference evidence="9 10" key="1">
    <citation type="journal article" date="2020" name="Pathogens">
        <title>First Whole Genome Sequence of Anaplasma platys, an Obligate Intracellular Rickettsial Pathogen of Dogs.</title>
        <authorList>
            <person name="Llanes A."/>
            <person name="Rajeev S."/>
        </authorList>
    </citation>
    <scope>NUCLEOTIDE SEQUENCE [LARGE SCALE GENOMIC DNA]</scope>
    <source>
        <strain evidence="9 10">S3</strain>
    </source>
</reference>
<dbReference type="Proteomes" id="UP000500930">
    <property type="component" value="Chromosome"/>
</dbReference>
<evidence type="ECO:0000256" key="6">
    <source>
        <dbReference type="ARBA" id="ARBA00023196"/>
    </source>
</evidence>
<proteinExistence type="inferred from homology"/>
<dbReference type="GO" id="GO:0046933">
    <property type="term" value="F:proton-transporting ATP synthase activity, rotational mechanism"/>
    <property type="evidence" value="ECO:0007669"/>
    <property type="project" value="UniProtKB-UniRule"/>
</dbReference>
<dbReference type="InterPro" id="IPR000711">
    <property type="entry name" value="ATPase_OSCP/dsu"/>
</dbReference>